<organism evidence="4 5">
    <name type="scientific">Seminavis robusta</name>
    <dbReference type="NCBI Taxonomy" id="568900"/>
    <lineage>
        <taxon>Eukaryota</taxon>
        <taxon>Sar</taxon>
        <taxon>Stramenopiles</taxon>
        <taxon>Ochrophyta</taxon>
        <taxon>Bacillariophyta</taxon>
        <taxon>Bacillariophyceae</taxon>
        <taxon>Bacillariophycidae</taxon>
        <taxon>Naviculales</taxon>
        <taxon>Naviculaceae</taxon>
        <taxon>Seminavis</taxon>
    </lineage>
</organism>
<dbReference type="SMART" id="SM00028">
    <property type="entry name" value="TPR"/>
    <property type="match status" value="9"/>
</dbReference>
<dbReference type="InterPro" id="IPR019734">
    <property type="entry name" value="TPR_rpt"/>
</dbReference>
<sequence length="713" mass="79226">MASSLSSPDLISDDATVTTAASSATGCSSDGNNYQKRRAASVHHIATEFLDQVISTPGLSHTSTIYEIENLQGPPGLIRQRGLDVVCPVDGQKGAAYVDCLEGEDHVGEATHMLSYAWSYSIGDIVDTLVHYCTSTGKDPRRAYVWMCCLCVNQHRVVLQKKEDRSGARVLGGSGRIDFFAEFGIQVESIGHLLAMMSPWNDPLFLQRIWCVFEFFYAHYMNCEVTIVMPPSQKQVLEEDLLGQEGKGVEGFYNVLSKARIQNAKATVSSDRITILSVVRRYTGNAVLNQAVNDRLRNWIRRTIDEIVTEKERLLQECSNRVDIVQLFNKVSEIFGKNGELDAAVAMAQRSLAILQDLDDNHDYMLRAESHNCLGLAFHEKADYTSALSEFQNALDLQGPSDGIEIATTYFNIGQTLYAKGLFDDALDELEKSLEIRETVLGGQHNDTATSYLSIGTVLLDKGHHDDALSHFQRALQIREAAFGANHCFLAECYCKIGSVYLEEFDYDEALAEYQKALSIYQSALGFDSVETGRTYGTVGSVLYAKGDLQGAAREHETSLEILQTILGEEHPMIADCYGRIGEVLHDMKDYDGALNHYQKSLAIQEPFLGKEHITTASTYTKIGLIYSAQGQHDLALQEYRKSLAIREVAVGKEHPDNGTLLNRIGNELKEVDDLEGAIVEWHKALSILDANHPFFDMIQEKVKDAKQQLLAS</sequence>
<dbReference type="PANTHER" id="PTHR45641:SF19">
    <property type="entry name" value="NEPHROCYSTIN-3"/>
    <property type="match status" value="1"/>
</dbReference>
<gene>
    <name evidence="4" type="ORF">SEMRO_377_G130110.1</name>
</gene>
<keyword evidence="1" id="KW-0677">Repeat</keyword>
<dbReference type="OrthoDB" id="626167at2759"/>
<comment type="caution">
    <text evidence="4">The sequence shown here is derived from an EMBL/GenBank/DDBJ whole genome shotgun (WGS) entry which is preliminary data.</text>
</comment>
<dbReference type="PANTHER" id="PTHR45641">
    <property type="entry name" value="TETRATRICOPEPTIDE REPEAT PROTEIN (AFU_ORTHOLOGUE AFUA_6G03870)"/>
    <property type="match status" value="1"/>
</dbReference>
<dbReference type="PROSITE" id="PS50005">
    <property type="entry name" value="TPR"/>
    <property type="match status" value="6"/>
</dbReference>
<feature type="repeat" description="TPR" evidence="3">
    <location>
        <begin position="491"/>
        <end position="524"/>
    </location>
</feature>
<proteinExistence type="predicted"/>
<dbReference type="SUPFAM" id="SSF48452">
    <property type="entry name" value="TPR-like"/>
    <property type="match status" value="2"/>
</dbReference>
<dbReference type="PROSITE" id="PS50293">
    <property type="entry name" value="TPR_REGION"/>
    <property type="match status" value="2"/>
</dbReference>
<dbReference type="EMBL" id="CAICTM010000376">
    <property type="protein sequence ID" value="CAB9509167.1"/>
    <property type="molecule type" value="Genomic_DNA"/>
</dbReference>
<feature type="repeat" description="TPR" evidence="3">
    <location>
        <begin position="368"/>
        <end position="401"/>
    </location>
</feature>
<evidence type="ECO:0000256" key="3">
    <source>
        <dbReference type="PROSITE-ProRule" id="PRU00339"/>
    </source>
</evidence>
<evidence type="ECO:0000313" key="5">
    <source>
        <dbReference type="Proteomes" id="UP001153069"/>
    </source>
</evidence>
<feature type="repeat" description="TPR" evidence="3">
    <location>
        <begin position="617"/>
        <end position="650"/>
    </location>
</feature>
<keyword evidence="2 3" id="KW-0802">TPR repeat</keyword>
<accession>A0A9N8DV05</accession>
<evidence type="ECO:0000256" key="2">
    <source>
        <dbReference type="ARBA" id="ARBA00022803"/>
    </source>
</evidence>
<dbReference type="InterPro" id="IPR011990">
    <property type="entry name" value="TPR-like_helical_dom_sf"/>
</dbReference>
<dbReference type="Pfam" id="PF13374">
    <property type="entry name" value="TPR_10"/>
    <property type="match status" value="2"/>
</dbReference>
<dbReference type="Proteomes" id="UP001153069">
    <property type="component" value="Unassembled WGS sequence"/>
</dbReference>
<feature type="repeat" description="TPR" evidence="3">
    <location>
        <begin position="575"/>
        <end position="608"/>
    </location>
</feature>
<dbReference type="AlphaFoldDB" id="A0A9N8DV05"/>
<reference evidence="4" key="1">
    <citation type="submission" date="2020-06" db="EMBL/GenBank/DDBJ databases">
        <authorList>
            <consortium name="Plant Systems Biology data submission"/>
        </authorList>
    </citation>
    <scope>NUCLEOTIDE SEQUENCE</scope>
    <source>
        <strain evidence="4">D6</strain>
    </source>
</reference>
<name>A0A9N8DV05_9STRA</name>
<keyword evidence="5" id="KW-1185">Reference proteome</keyword>
<feature type="repeat" description="TPR" evidence="3">
    <location>
        <begin position="407"/>
        <end position="440"/>
    </location>
</feature>
<feature type="repeat" description="TPR" evidence="3">
    <location>
        <begin position="449"/>
        <end position="482"/>
    </location>
</feature>
<dbReference type="Gene3D" id="1.25.40.10">
    <property type="entry name" value="Tetratricopeptide repeat domain"/>
    <property type="match status" value="3"/>
</dbReference>
<evidence type="ECO:0000313" key="4">
    <source>
        <dbReference type="EMBL" id="CAB9509167.1"/>
    </source>
</evidence>
<protein>
    <submittedName>
        <fullName evidence="4">Nephronophthisis 3 (Adolescent)</fullName>
    </submittedName>
</protein>
<dbReference type="Pfam" id="PF13424">
    <property type="entry name" value="TPR_12"/>
    <property type="match status" value="2"/>
</dbReference>
<evidence type="ECO:0000256" key="1">
    <source>
        <dbReference type="ARBA" id="ARBA00022737"/>
    </source>
</evidence>